<dbReference type="Pfam" id="PF08241">
    <property type="entry name" value="Methyltransf_11"/>
    <property type="match status" value="1"/>
</dbReference>
<sequence length="277" mass="30497">MNAEFPETPEAVARHYDFITPFYEIVGSRSLHYGYWPRGETGGSFGEAQQRFTDLLIHQLGSQQGQRVLDVGCGLGEPATRLARSTGCKVEGITISPSQAAQAEQWARLHDPSGQTKFHCADAMALPFPDGSFDAAWAVESMFHMPDHAKVLREVARVLRPGGRLLVADLVLSAEVTPREQSFLQHAFVARAFLTAETYPKLMSDAGFDVEQVLDVSANVMATFDAVAAAIQEKEAEVRRVYGDAFLSGVKDQWARISQSASRCMGYLVLTAKRRSR</sequence>
<dbReference type="PANTHER" id="PTHR44068">
    <property type="entry name" value="ZGC:194242"/>
    <property type="match status" value="1"/>
</dbReference>
<dbReference type="InterPro" id="IPR029063">
    <property type="entry name" value="SAM-dependent_MTases_sf"/>
</dbReference>
<keyword evidence="2" id="KW-0808">Transferase</keyword>
<reference evidence="5 6" key="1">
    <citation type="submission" date="2021-02" db="EMBL/GenBank/DDBJ databases">
        <title>De Novo genome assembly of isolated myxobacteria.</title>
        <authorList>
            <person name="Stevens D.C."/>
        </authorList>
    </citation>
    <scope>NUCLEOTIDE SEQUENCE [LARGE SCALE GENOMIC DNA]</scope>
    <source>
        <strain evidence="6">SCPEA02</strain>
    </source>
</reference>
<dbReference type="RefSeq" id="WP_206720686.1">
    <property type="nucleotide sequence ID" value="NZ_CP071090.1"/>
</dbReference>
<evidence type="ECO:0000256" key="1">
    <source>
        <dbReference type="ARBA" id="ARBA00022603"/>
    </source>
</evidence>
<proteinExistence type="predicted"/>
<keyword evidence="6" id="KW-1185">Reference proteome</keyword>
<dbReference type="CDD" id="cd02440">
    <property type="entry name" value="AdoMet_MTases"/>
    <property type="match status" value="1"/>
</dbReference>
<keyword evidence="3" id="KW-0949">S-adenosyl-L-methionine</keyword>
<keyword evidence="1 5" id="KW-0489">Methyltransferase</keyword>
<dbReference type="InterPro" id="IPR020803">
    <property type="entry name" value="MeTfrase_dom"/>
</dbReference>
<evidence type="ECO:0000313" key="6">
    <source>
        <dbReference type="Proteomes" id="UP000662747"/>
    </source>
</evidence>
<dbReference type="SUPFAM" id="SSF53335">
    <property type="entry name" value="S-adenosyl-L-methionine-dependent methyltransferases"/>
    <property type="match status" value="1"/>
</dbReference>
<evidence type="ECO:0000256" key="2">
    <source>
        <dbReference type="ARBA" id="ARBA00022679"/>
    </source>
</evidence>
<feature type="domain" description="Polyketide synthase-like methyltransferase" evidence="4">
    <location>
        <begin position="22"/>
        <end position="274"/>
    </location>
</feature>
<evidence type="ECO:0000313" key="5">
    <source>
        <dbReference type="EMBL" id="QSQ19098.1"/>
    </source>
</evidence>
<evidence type="ECO:0000259" key="4">
    <source>
        <dbReference type="SMART" id="SM00828"/>
    </source>
</evidence>
<evidence type="ECO:0000256" key="3">
    <source>
        <dbReference type="ARBA" id="ARBA00022691"/>
    </source>
</evidence>
<dbReference type="Gene3D" id="3.40.50.150">
    <property type="entry name" value="Vaccinia Virus protein VP39"/>
    <property type="match status" value="1"/>
</dbReference>
<protein>
    <submittedName>
        <fullName evidence="5">Methyltransferase domain-containing protein</fullName>
    </submittedName>
</protein>
<dbReference type="EMBL" id="CP071090">
    <property type="protein sequence ID" value="QSQ19098.1"/>
    <property type="molecule type" value="Genomic_DNA"/>
</dbReference>
<dbReference type="InterPro" id="IPR050447">
    <property type="entry name" value="Erg6_SMT_methyltransf"/>
</dbReference>
<dbReference type="Proteomes" id="UP000662747">
    <property type="component" value="Chromosome"/>
</dbReference>
<dbReference type="GO" id="GO:0032259">
    <property type="term" value="P:methylation"/>
    <property type="evidence" value="ECO:0007669"/>
    <property type="project" value="UniProtKB-KW"/>
</dbReference>
<accession>A0ABX7NKC6</accession>
<organism evidence="5 6">
    <name type="scientific">Pyxidicoccus parkwayensis</name>
    <dbReference type="NCBI Taxonomy" id="2813578"/>
    <lineage>
        <taxon>Bacteria</taxon>
        <taxon>Pseudomonadati</taxon>
        <taxon>Myxococcota</taxon>
        <taxon>Myxococcia</taxon>
        <taxon>Myxococcales</taxon>
        <taxon>Cystobacterineae</taxon>
        <taxon>Myxococcaceae</taxon>
        <taxon>Pyxidicoccus</taxon>
    </lineage>
</organism>
<dbReference type="SMART" id="SM00828">
    <property type="entry name" value="PKS_MT"/>
    <property type="match status" value="1"/>
</dbReference>
<dbReference type="InterPro" id="IPR013216">
    <property type="entry name" value="Methyltransf_11"/>
</dbReference>
<gene>
    <name evidence="5" type="ORF">JY651_27525</name>
</gene>
<name>A0ABX7NKC6_9BACT</name>
<dbReference type="GO" id="GO:0008168">
    <property type="term" value="F:methyltransferase activity"/>
    <property type="evidence" value="ECO:0007669"/>
    <property type="project" value="UniProtKB-KW"/>
</dbReference>
<dbReference type="PANTHER" id="PTHR44068:SF11">
    <property type="entry name" value="GERANYL DIPHOSPHATE 2-C-METHYLTRANSFERASE"/>
    <property type="match status" value="1"/>
</dbReference>